<dbReference type="RefSeq" id="WP_201637559.1">
    <property type="nucleotide sequence ID" value="NZ_JAEQNB010000006.1"/>
</dbReference>
<dbReference type="SUPFAM" id="SSF55383">
    <property type="entry name" value="Copper amine oxidase, domain N"/>
    <property type="match status" value="2"/>
</dbReference>
<dbReference type="Gene3D" id="3.30.457.10">
    <property type="entry name" value="Copper amine oxidase-like, N-terminal domain"/>
    <property type="match status" value="1"/>
</dbReference>
<feature type="domain" description="Copper amine oxidase-like N-terminal" evidence="2">
    <location>
        <begin position="34"/>
        <end position="139"/>
    </location>
</feature>
<dbReference type="InterPro" id="IPR051918">
    <property type="entry name" value="STPP_CPPED1"/>
</dbReference>
<dbReference type="InterPro" id="IPR036582">
    <property type="entry name" value="Mao_N_sf"/>
</dbReference>
<evidence type="ECO:0000259" key="2">
    <source>
        <dbReference type="Pfam" id="PF07833"/>
    </source>
</evidence>
<keyword evidence="4" id="KW-1185">Reference proteome</keyword>
<gene>
    <name evidence="3" type="ORF">JJB07_18495</name>
</gene>
<dbReference type="Pfam" id="PF07833">
    <property type="entry name" value="Cu_amine_oxidN1"/>
    <property type="match status" value="1"/>
</dbReference>
<evidence type="ECO:0000313" key="3">
    <source>
        <dbReference type="EMBL" id="MBL0388598.1"/>
    </source>
</evidence>
<feature type="domain" description="Calcineurin-like phosphoesterase" evidence="1">
    <location>
        <begin position="149"/>
        <end position="367"/>
    </location>
</feature>
<dbReference type="PANTHER" id="PTHR43143:SF1">
    <property type="entry name" value="SERINE_THREONINE-PROTEIN PHOSPHATASE CPPED1"/>
    <property type="match status" value="1"/>
</dbReference>
<organism evidence="3 4">
    <name type="scientific">Tumebacillus amylolyticus</name>
    <dbReference type="NCBI Taxonomy" id="2801339"/>
    <lineage>
        <taxon>Bacteria</taxon>
        <taxon>Bacillati</taxon>
        <taxon>Bacillota</taxon>
        <taxon>Bacilli</taxon>
        <taxon>Bacillales</taxon>
        <taxon>Alicyclobacillaceae</taxon>
        <taxon>Tumebacillus</taxon>
    </lineage>
</organism>
<dbReference type="InterPro" id="IPR029052">
    <property type="entry name" value="Metallo-depent_PP-like"/>
</dbReference>
<evidence type="ECO:0000313" key="4">
    <source>
        <dbReference type="Proteomes" id="UP000602284"/>
    </source>
</evidence>
<dbReference type="Proteomes" id="UP000602284">
    <property type="component" value="Unassembled WGS sequence"/>
</dbReference>
<dbReference type="InterPro" id="IPR004843">
    <property type="entry name" value="Calcineurin-like_PHP"/>
</dbReference>
<dbReference type="EMBL" id="JAEQNB010000006">
    <property type="protein sequence ID" value="MBL0388598.1"/>
    <property type="molecule type" value="Genomic_DNA"/>
</dbReference>
<reference evidence="3 4" key="1">
    <citation type="submission" date="2021-01" db="EMBL/GenBank/DDBJ databases">
        <title>Tumebacillus sp. strain ITR2 16S ribosomal RNA gene Genome sequencing and assembly.</title>
        <authorList>
            <person name="Kang M."/>
        </authorList>
    </citation>
    <scope>NUCLEOTIDE SEQUENCE [LARGE SCALE GENOMIC DNA]</scope>
    <source>
        <strain evidence="3 4">ITR2</strain>
    </source>
</reference>
<dbReference type="InterPro" id="IPR012854">
    <property type="entry name" value="Cu_amine_oxidase-like_N"/>
</dbReference>
<dbReference type="Pfam" id="PF00149">
    <property type="entry name" value="Metallophos"/>
    <property type="match status" value="1"/>
</dbReference>
<comment type="caution">
    <text evidence="3">The sequence shown here is derived from an EMBL/GenBank/DDBJ whole genome shotgun (WGS) entry which is preliminary data.</text>
</comment>
<dbReference type="Gene3D" id="3.60.21.10">
    <property type="match status" value="1"/>
</dbReference>
<dbReference type="PANTHER" id="PTHR43143">
    <property type="entry name" value="METALLOPHOSPHOESTERASE, CALCINEURIN SUPERFAMILY"/>
    <property type="match status" value="1"/>
</dbReference>
<evidence type="ECO:0000259" key="1">
    <source>
        <dbReference type="Pfam" id="PF00149"/>
    </source>
</evidence>
<name>A0ABS1JE75_9BACL</name>
<accession>A0ABS1JE75</accession>
<sequence>MKKFAAAIVLTGAFLWFAPDAEPAHAELPLQVVFNGQHVQFDAQPEIVNDRTMVPIRAIAESMGAKVSLSGTNFFTVEKGDKRVRLTFDSPVAYVNGSRVTLPVPAYVKNNRTYVPVRFIGETFQASVGFVPPTNTVEIRTAADDRTLRFPVISDVHVQASDPRSQTKLKATLQDLYDIDPAADALVLNGDLGNGKQADYNTLRTLLAGNPHPTTLLYNIGNHEFYNAWYDRNGTYAPKTFPNGETEFMAINRYLQLTGESKVYYDRWIKGYHFLFLGAEKSRQSDMSIGDDAWLSQEQLNWLKQKLAENRQSDKPVFVFLHQPLTNTVSGSWWQNGTDRGVVQAESLKSILAGYPEVILFSGHTHAQLNLPRTMVRESFTMFNSSAEIGPEAAGGAPVLADSSEGLYVEVHSDKVIVRGRDFSKKTWVPQAQFTVPLKK</sequence>
<dbReference type="SUPFAM" id="SSF56300">
    <property type="entry name" value="Metallo-dependent phosphatases"/>
    <property type="match status" value="1"/>
</dbReference>
<proteinExistence type="predicted"/>
<protein>
    <submittedName>
        <fullName evidence="3">Metallophosphoesterase</fullName>
    </submittedName>
</protein>